<dbReference type="PANTHER" id="PTHR10457">
    <property type="entry name" value="MEVALONATE KINASE/GALACTOKINASE"/>
    <property type="match status" value="1"/>
</dbReference>
<dbReference type="InterPro" id="IPR006204">
    <property type="entry name" value="GHMP_kinase_N_dom"/>
</dbReference>
<dbReference type="Gene3D" id="3.30.230.10">
    <property type="match status" value="1"/>
</dbReference>
<feature type="region of interest" description="Disordered" evidence="6">
    <location>
        <begin position="836"/>
        <end position="896"/>
    </location>
</feature>
<protein>
    <recommendedName>
        <fullName evidence="11">Galactokinase</fullName>
    </recommendedName>
</protein>
<dbReference type="PRINTS" id="PR00959">
    <property type="entry name" value="MEVGALKINASE"/>
</dbReference>
<evidence type="ECO:0000313" key="10">
    <source>
        <dbReference type="EMBL" id="CEM55201.1"/>
    </source>
</evidence>
<dbReference type="GO" id="GO:0005829">
    <property type="term" value="C:cytosol"/>
    <property type="evidence" value="ECO:0007669"/>
    <property type="project" value="TreeGrafter"/>
</dbReference>
<dbReference type="Pfam" id="PF00288">
    <property type="entry name" value="GHMP_kinases_N"/>
    <property type="match status" value="1"/>
</dbReference>
<dbReference type="Pfam" id="PF10509">
    <property type="entry name" value="GalKase_gal_bdg"/>
    <property type="match status" value="1"/>
</dbReference>
<keyword evidence="3" id="KW-0547">Nucleotide-binding</keyword>
<evidence type="ECO:0000256" key="3">
    <source>
        <dbReference type="ARBA" id="ARBA00022741"/>
    </source>
</evidence>
<dbReference type="InterPro" id="IPR006203">
    <property type="entry name" value="GHMP_knse_ATP-bd_CS"/>
</dbReference>
<dbReference type="AlphaFoldDB" id="A0A0G4IDF5"/>
<dbReference type="InterPro" id="IPR019741">
    <property type="entry name" value="Galactokinase_CS"/>
</dbReference>
<feature type="domain" description="GHMP kinase N-terminal" evidence="7">
    <location>
        <begin position="104"/>
        <end position="201"/>
    </location>
</feature>
<dbReference type="InterPro" id="IPR013750">
    <property type="entry name" value="GHMP_kinase_C_dom"/>
</dbReference>
<reference evidence="10" key="1">
    <citation type="submission" date="2014-11" db="EMBL/GenBank/DDBJ databases">
        <authorList>
            <person name="Otto D Thomas"/>
            <person name="Naeem Raeece"/>
        </authorList>
    </citation>
    <scope>NUCLEOTIDE SEQUENCE</scope>
</reference>
<dbReference type="SUPFAM" id="SSF55060">
    <property type="entry name" value="GHMP Kinase, C-terminal domain"/>
    <property type="match status" value="1"/>
</dbReference>
<feature type="domain" description="Galactokinase N-terminal" evidence="9">
    <location>
        <begin position="9"/>
        <end position="55"/>
    </location>
</feature>
<accession>A0A0G4IDF5</accession>
<dbReference type="Gene3D" id="3.30.70.3170">
    <property type="match status" value="1"/>
</dbReference>
<name>A0A0G4IDF5_9ALVE</name>
<sequence>MMDKVAAGFVSAYGSPPEFIVKAPGRLNIIGEHIDYCGFGVLPMAASQAMYIACGFQETAGGAETAETETAFLQVTHLQPTQFPPLRANTETDMRIQEKHVWTNYVVAAFLGLRDEVQKGEVTWNLAGKRGLCLFVDGDVPMAAGLSSSSAMVVASAMSFAASLGLSPVWSRKELAEICAVAERYVGTSGGGMDQAAILLSKNGACQKIDFRPSLSCRPVPLPPEVSFVVANSCVEAPKASHAATHYNKRVFECRLAAFLLHRELLPSHEPIGREALPAYTLAELLETVAAQRGCGIEEAREAAVQLCCSASAAGGKVVPLADMSKAEVEKALPQGYLEALASSRIGPEVWKRNFNFSPRKRALHVLTESARVDDFIRVCEDLASGDGGGTKGTREEKLQQLGGLVNGSDESLHNLFECGCAELKELTDICRATEGVLGSRLTGAGWGGCTVSLVMRDRVGSVIDSVTSRYYEKPRTPPLWVSDDLGTYLFEASPSSGASIFIPNPAQRAWTSTEWLDKKDNPPRTPAQDVEEEAEDHGSSRFRDCQTSTKQRRKIASSTAPAPPSKSPAPSHSRSGSPDLARIPPPPEEEEEKRRLQYDELWVKRENLLRAMAALLKAKTDGHVQEREAAEASKRDECLKALHEVTFGLFGGLSKEKGQKEMEEVTEQRHNRYAEFFSGVCLEALDVVTEFPVGEEDTKKTIEACVGPLAQGFLSLSSEGDEELWSQRDHALQQNAVLQQITPSVVLEAVLRLRRLQGIPVLSQSPEWSLMGCFHLRSSDVLWGDRQWARVCGPKCEEMLSSLEREEEKDACRPAVLSMMNAERDPLASFNPYARRGAEEDDGEGGTETVKLTVPPHRKQHYSSSLPVNADPPPVSARRGAVTNGTSGESAGSIW</sequence>
<dbReference type="PROSITE" id="PS00627">
    <property type="entry name" value="GHMP_KINASES_ATP"/>
    <property type="match status" value="1"/>
</dbReference>
<dbReference type="SUPFAM" id="SSF54211">
    <property type="entry name" value="Ribosomal protein S5 domain 2-like"/>
    <property type="match status" value="1"/>
</dbReference>
<keyword evidence="5" id="KW-0067">ATP-binding</keyword>
<dbReference type="NCBIfam" id="TIGR00131">
    <property type="entry name" value="gal_kin"/>
    <property type="match status" value="1"/>
</dbReference>
<dbReference type="InterPro" id="IPR020568">
    <property type="entry name" value="Ribosomal_Su5_D2-typ_SF"/>
</dbReference>
<dbReference type="InterPro" id="IPR019539">
    <property type="entry name" value="GalKase_N"/>
</dbReference>
<dbReference type="PhylomeDB" id="A0A0G4IDF5"/>
<dbReference type="Pfam" id="PF08544">
    <property type="entry name" value="GHMP_kinases_C"/>
    <property type="match status" value="1"/>
</dbReference>
<keyword evidence="4" id="KW-0418">Kinase</keyword>
<dbReference type="PANTHER" id="PTHR10457:SF7">
    <property type="entry name" value="GALACTOKINASE-RELATED"/>
    <property type="match status" value="1"/>
</dbReference>
<dbReference type="InterPro" id="IPR036554">
    <property type="entry name" value="GHMP_kinase_C_sf"/>
</dbReference>
<dbReference type="GO" id="GO:0005524">
    <property type="term" value="F:ATP binding"/>
    <property type="evidence" value="ECO:0007669"/>
    <property type="project" value="UniProtKB-KW"/>
</dbReference>
<evidence type="ECO:0000256" key="2">
    <source>
        <dbReference type="ARBA" id="ARBA00022679"/>
    </source>
</evidence>
<gene>
    <name evidence="10" type="ORF">Cvel_13356</name>
</gene>
<proteinExistence type="inferred from homology"/>
<evidence type="ECO:0008006" key="11">
    <source>
        <dbReference type="Google" id="ProtNLM"/>
    </source>
</evidence>
<feature type="compositionally biased region" description="Polar residues" evidence="6">
    <location>
        <begin position="884"/>
        <end position="896"/>
    </location>
</feature>
<evidence type="ECO:0000259" key="9">
    <source>
        <dbReference type="Pfam" id="PF10509"/>
    </source>
</evidence>
<evidence type="ECO:0000256" key="4">
    <source>
        <dbReference type="ARBA" id="ARBA00022777"/>
    </source>
</evidence>
<organism evidence="10">
    <name type="scientific">Chromera velia CCMP2878</name>
    <dbReference type="NCBI Taxonomy" id="1169474"/>
    <lineage>
        <taxon>Eukaryota</taxon>
        <taxon>Sar</taxon>
        <taxon>Alveolata</taxon>
        <taxon>Colpodellida</taxon>
        <taxon>Chromeraceae</taxon>
        <taxon>Chromera</taxon>
    </lineage>
</organism>
<dbReference type="GO" id="GO:0006012">
    <property type="term" value="P:galactose metabolic process"/>
    <property type="evidence" value="ECO:0007669"/>
    <property type="project" value="InterPro"/>
</dbReference>
<dbReference type="EMBL" id="CDMZ01005851">
    <property type="protein sequence ID" value="CEM55201.1"/>
    <property type="molecule type" value="Genomic_DNA"/>
</dbReference>
<comment type="similarity">
    <text evidence="1">Belongs to the GHMP kinase family. GalK subfamily.</text>
</comment>
<dbReference type="InterPro" id="IPR014721">
    <property type="entry name" value="Ribsml_uS5_D2-typ_fold_subgr"/>
</dbReference>
<feature type="domain" description="GHMP kinase C-terminal" evidence="8">
    <location>
        <begin position="415"/>
        <end position="472"/>
    </location>
</feature>
<keyword evidence="2" id="KW-0808">Transferase</keyword>
<evidence type="ECO:0000259" key="7">
    <source>
        <dbReference type="Pfam" id="PF00288"/>
    </source>
</evidence>
<dbReference type="PROSITE" id="PS00106">
    <property type="entry name" value="GALACTOKINASE"/>
    <property type="match status" value="1"/>
</dbReference>
<feature type="region of interest" description="Disordered" evidence="6">
    <location>
        <begin position="514"/>
        <end position="596"/>
    </location>
</feature>
<evidence type="ECO:0000256" key="1">
    <source>
        <dbReference type="ARBA" id="ARBA00006566"/>
    </source>
</evidence>
<dbReference type="Gene3D" id="1.20.1440.340">
    <property type="match status" value="1"/>
</dbReference>
<feature type="compositionally biased region" description="Low complexity" evidence="6">
    <location>
        <begin position="569"/>
        <end position="579"/>
    </location>
</feature>
<evidence type="ECO:0000256" key="6">
    <source>
        <dbReference type="SAM" id="MobiDB-lite"/>
    </source>
</evidence>
<dbReference type="PRINTS" id="PR00473">
    <property type="entry name" value="GALCTOKINASE"/>
</dbReference>
<dbReference type="InterPro" id="IPR000705">
    <property type="entry name" value="Galactokinase"/>
</dbReference>
<evidence type="ECO:0000256" key="5">
    <source>
        <dbReference type="ARBA" id="ARBA00022840"/>
    </source>
</evidence>
<evidence type="ECO:0000259" key="8">
    <source>
        <dbReference type="Pfam" id="PF08544"/>
    </source>
</evidence>
<dbReference type="VEuPathDB" id="CryptoDB:Cvel_13356"/>
<dbReference type="GO" id="GO:0004335">
    <property type="term" value="F:galactokinase activity"/>
    <property type="evidence" value="ECO:0007669"/>
    <property type="project" value="InterPro"/>
</dbReference>